<dbReference type="PANTHER" id="PTHR15462:SF19">
    <property type="entry name" value="PEPTIDASE S1 DOMAIN-CONTAINING PROTEIN"/>
    <property type="match status" value="1"/>
</dbReference>
<dbReference type="InterPro" id="IPR050966">
    <property type="entry name" value="Glutamyl_endopeptidase"/>
</dbReference>
<accession>A0A326U9T1</accession>
<feature type="chain" id="PRO_5016355553" evidence="3">
    <location>
        <begin position="37"/>
        <end position="319"/>
    </location>
</feature>
<proteinExistence type="predicted"/>
<dbReference type="InterPro" id="IPR043504">
    <property type="entry name" value="Peptidase_S1_PA_chymotrypsin"/>
</dbReference>
<evidence type="ECO:0000256" key="1">
    <source>
        <dbReference type="ARBA" id="ARBA00022729"/>
    </source>
</evidence>
<dbReference type="OrthoDB" id="191045at2"/>
<dbReference type="RefSeq" id="WP_111323242.1">
    <property type="nucleotide sequence ID" value="NZ_BIFX01000001.1"/>
</dbReference>
<comment type="caution">
    <text evidence="4">The sequence shown here is derived from an EMBL/GenBank/DDBJ whole genome shotgun (WGS) entry which is preliminary data.</text>
</comment>
<sequence>MSGKPFPRVWRLALIPSLMALLLLLLASTVTSSAQASGSDVSSKTVTQSSESAANYWTAERMRTAQPKQVVVRDSLTQPQAQKKPKPQPLAATPVPTSSYSTFPYATIGKVFFTDSRTNTNYVCSGTAVQSSNGSVVDTAGHCVAEEGSGNNYYTNWIFCPQYLDGSCPKGKWTARRLFAHSRWLNNADFAYDLGEAVMNTLNGRTLVATVGGVQYGANLSRSQTWHALGYPAAAPFNGNRMYECVSTKVADDSGSPQPIGISCNMTGGCSGGGWLIQVNGTWYVNGHNDYGYSNRPGVLFSPYYGSAAQSLFNTAQAA</sequence>
<evidence type="ECO:0000313" key="4">
    <source>
        <dbReference type="EMBL" id="PZW29234.1"/>
    </source>
</evidence>
<evidence type="ECO:0000313" key="5">
    <source>
        <dbReference type="Proteomes" id="UP000248806"/>
    </source>
</evidence>
<evidence type="ECO:0000256" key="3">
    <source>
        <dbReference type="SAM" id="SignalP"/>
    </source>
</evidence>
<dbReference type="SUPFAM" id="SSF50494">
    <property type="entry name" value="Trypsin-like serine proteases"/>
    <property type="match status" value="1"/>
</dbReference>
<keyword evidence="5" id="KW-1185">Reference proteome</keyword>
<feature type="region of interest" description="Disordered" evidence="2">
    <location>
        <begin position="73"/>
        <end position="94"/>
    </location>
</feature>
<feature type="signal peptide" evidence="3">
    <location>
        <begin position="1"/>
        <end position="36"/>
    </location>
</feature>
<dbReference type="AlphaFoldDB" id="A0A326U9T1"/>
<dbReference type="InterPro" id="IPR009003">
    <property type="entry name" value="Peptidase_S1_PA"/>
</dbReference>
<keyword evidence="1 3" id="KW-0732">Signal</keyword>
<dbReference type="EMBL" id="QKUF01000009">
    <property type="protein sequence ID" value="PZW29234.1"/>
    <property type="molecule type" value="Genomic_DNA"/>
</dbReference>
<gene>
    <name evidence="4" type="ORF">EI42_02956</name>
</gene>
<dbReference type="Gene3D" id="2.40.10.10">
    <property type="entry name" value="Trypsin-like serine proteases"/>
    <property type="match status" value="2"/>
</dbReference>
<reference evidence="4 5" key="1">
    <citation type="submission" date="2018-06" db="EMBL/GenBank/DDBJ databases">
        <title>Genomic Encyclopedia of Archaeal and Bacterial Type Strains, Phase II (KMG-II): from individual species to whole genera.</title>
        <authorList>
            <person name="Goeker M."/>
        </authorList>
    </citation>
    <scope>NUCLEOTIDE SEQUENCE [LARGE SCALE GENOMIC DNA]</scope>
    <source>
        <strain evidence="4 5">ATCC BAA-1881</strain>
    </source>
</reference>
<organism evidence="4 5">
    <name type="scientific">Thermosporothrix hazakensis</name>
    <dbReference type="NCBI Taxonomy" id="644383"/>
    <lineage>
        <taxon>Bacteria</taxon>
        <taxon>Bacillati</taxon>
        <taxon>Chloroflexota</taxon>
        <taxon>Ktedonobacteria</taxon>
        <taxon>Ktedonobacterales</taxon>
        <taxon>Thermosporotrichaceae</taxon>
        <taxon>Thermosporothrix</taxon>
    </lineage>
</organism>
<evidence type="ECO:0000256" key="2">
    <source>
        <dbReference type="SAM" id="MobiDB-lite"/>
    </source>
</evidence>
<dbReference type="PANTHER" id="PTHR15462">
    <property type="entry name" value="SERINE PROTEASE"/>
    <property type="match status" value="1"/>
</dbReference>
<protein>
    <submittedName>
        <fullName evidence="4">V8-like Glu-specific endopeptidase</fullName>
    </submittedName>
</protein>
<dbReference type="Proteomes" id="UP000248806">
    <property type="component" value="Unassembled WGS sequence"/>
</dbReference>
<name>A0A326U9T1_THEHA</name>